<dbReference type="NCBIfam" id="TIGR00004">
    <property type="entry name" value="Rid family detoxifying hydrolase"/>
    <property type="match status" value="1"/>
</dbReference>
<dbReference type="InterPro" id="IPR019897">
    <property type="entry name" value="RidA_CS"/>
</dbReference>
<dbReference type="PANTHER" id="PTHR11803:SF39">
    <property type="entry name" value="2-IMINOBUTANOATE_2-IMINOPROPANOATE DEAMINASE"/>
    <property type="match status" value="1"/>
</dbReference>
<organism evidence="2 3">
    <name type="scientific">Enterococcus canis</name>
    <dbReference type="NCBI Taxonomy" id="214095"/>
    <lineage>
        <taxon>Bacteria</taxon>
        <taxon>Bacillati</taxon>
        <taxon>Bacillota</taxon>
        <taxon>Bacilli</taxon>
        <taxon>Lactobacillales</taxon>
        <taxon>Enterococcaceae</taxon>
        <taxon>Enterococcus</taxon>
    </lineage>
</organism>
<dbReference type="GO" id="GO:0005829">
    <property type="term" value="C:cytosol"/>
    <property type="evidence" value="ECO:0007669"/>
    <property type="project" value="TreeGrafter"/>
</dbReference>
<protein>
    <submittedName>
        <fullName evidence="2">Uncharacterized protein</fullName>
    </submittedName>
</protein>
<name>A0A1L8RG41_9ENTE</name>
<keyword evidence="3" id="KW-1185">Reference proteome</keyword>
<dbReference type="FunFam" id="3.30.1330.40:FF:000001">
    <property type="entry name" value="L-PSP family endoribonuclease"/>
    <property type="match status" value="1"/>
</dbReference>
<comment type="caution">
    <text evidence="2">The sequence shown here is derived from an EMBL/GenBank/DDBJ whole genome shotgun (WGS) entry which is preliminary data.</text>
</comment>
<dbReference type="AlphaFoldDB" id="A0A1L8RG41"/>
<dbReference type="InterPro" id="IPR006056">
    <property type="entry name" value="RidA"/>
</dbReference>
<dbReference type="Pfam" id="PF01042">
    <property type="entry name" value="Ribonuc_L-PSP"/>
    <property type="match status" value="1"/>
</dbReference>
<comment type="similarity">
    <text evidence="1">Belongs to the RutC family.</text>
</comment>
<evidence type="ECO:0000313" key="3">
    <source>
        <dbReference type="Proteomes" id="UP000181884"/>
    </source>
</evidence>
<evidence type="ECO:0000313" key="2">
    <source>
        <dbReference type="EMBL" id="OJG18728.1"/>
    </source>
</evidence>
<evidence type="ECO:0000256" key="1">
    <source>
        <dbReference type="ARBA" id="ARBA00010552"/>
    </source>
</evidence>
<dbReference type="PANTHER" id="PTHR11803">
    <property type="entry name" value="2-IMINOBUTANOATE/2-IMINOPROPANOATE DEAMINASE RIDA"/>
    <property type="match status" value="1"/>
</dbReference>
<dbReference type="CDD" id="cd00448">
    <property type="entry name" value="YjgF_YER057c_UK114_family"/>
    <property type="match status" value="1"/>
</dbReference>
<dbReference type="InterPro" id="IPR006175">
    <property type="entry name" value="YjgF/YER057c/UK114"/>
</dbReference>
<proteinExistence type="inferred from homology"/>
<sequence length="124" mass="13753">MKQVLNSKQLSQLGPYSHIVRTGNTYYFSGQLGINLQTGQMGETIEEQTTFALENIQLLLQEAGLTKNAIVKTLVLLKDIQDFPAMNQIYGNFFDHEPPARSAFQVAALPNNGLVEIEVIAVNE</sequence>
<dbReference type="STRING" id="214095.RU97_GL001346"/>
<dbReference type="Gene3D" id="3.30.1330.40">
    <property type="entry name" value="RutC-like"/>
    <property type="match status" value="1"/>
</dbReference>
<accession>A0A1L8RG41</accession>
<dbReference type="InterPro" id="IPR035959">
    <property type="entry name" value="RutC-like_sf"/>
</dbReference>
<gene>
    <name evidence="2" type="ORF">RU97_GL001346</name>
</gene>
<dbReference type="GO" id="GO:0019239">
    <property type="term" value="F:deaminase activity"/>
    <property type="evidence" value="ECO:0007669"/>
    <property type="project" value="TreeGrafter"/>
</dbReference>
<dbReference type="RefSeq" id="WP_067393907.1">
    <property type="nucleotide sequence ID" value="NZ_JXKH01000003.1"/>
</dbReference>
<dbReference type="EMBL" id="JXKH01000003">
    <property type="protein sequence ID" value="OJG18728.1"/>
    <property type="molecule type" value="Genomic_DNA"/>
</dbReference>
<reference evidence="2 3" key="1">
    <citation type="submission" date="2014-12" db="EMBL/GenBank/DDBJ databases">
        <title>Draft genome sequences of 29 type strains of Enterococci.</title>
        <authorList>
            <person name="Zhong Z."/>
            <person name="Sun Z."/>
            <person name="Liu W."/>
            <person name="Zhang W."/>
            <person name="Zhang H."/>
        </authorList>
    </citation>
    <scope>NUCLEOTIDE SEQUENCE [LARGE SCALE GENOMIC DNA]</scope>
    <source>
        <strain evidence="2 3">DSM 17029</strain>
    </source>
</reference>
<dbReference type="SUPFAM" id="SSF55298">
    <property type="entry name" value="YjgF-like"/>
    <property type="match status" value="1"/>
</dbReference>
<dbReference type="PROSITE" id="PS01094">
    <property type="entry name" value="UPF0076"/>
    <property type="match status" value="1"/>
</dbReference>
<dbReference type="Proteomes" id="UP000181884">
    <property type="component" value="Unassembled WGS sequence"/>
</dbReference>